<keyword evidence="4" id="KW-1185">Reference proteome</keyword>
<evidence type="ECO:0000259" key="2">
    <source>
        <dbReference type="Pfam" id="PF22725"/>
    </source>
</evidence>
<dbReference type="PANTHER" id="PTHR43377">
    <property type="entry name" value="BILIVERDIN REDUCTASE A"/>
    <property type="match status" value="1"/>
</dbReference>
<sequence length="376" mass="41573">MGRKIYINIYTSKALLTVFGKSMYSRQSKRTNREEKRTMRTVKIGMIGCGNLGKTHAKCIADIEGMEIAAYCDVYEPSAKAMLEQFGGSYATSDADRLFDDPELDAIYVTTQHDTHAAYCIRALEAGKHVLVEKPLAMTVEDCVRIGETVERTGKKLFTAFKMRYYELLWKAKELIPQPVLVTMQMMDNRWGDGIWPNDPVKGGGNVLSQGCHSADILRFVAGAEPIEVYAAGGNYYQPTGVVDNMVAVFRFDNGAAGNLVQGDCGCPPLTSKFFMQLFAENKSITINDRLTTLTYTEAGKETQVFRGTESGFVEENKAFLRCLQEDAPAPIDHVDGLYATLMVLQAFESLRSGKPEPIKRLVEDAVSAVSDKGIA</sequence>
<dbReference type="AlphaFoldDB" id="A0A2V5JX69"/>
<comment type="caution">
    <text evidence="3">The sequence shown here is derived from an EMBL/GenBank/DDBJ whole genome shotgun (WGS) entry which is preliminary data.</text>
</comment>
<dbReference type="Gene3D" id="3.30.360.10">
    <property type="entry name" value="Dihydrodipicolinate Reductase, domain 2"/>
    <property type="match status" value="1"/>
</dbReference>
<dbReference type="EMBL" id="QJVJ01000016">
    <property type="protein sequence ID" value="PYI50812.1"/>
    <property type="molecule type" value="Genomic_DNA"/>
</dbReference>
<feature type="domain" description="Gfo/Idh/MocA-like oxidoreductase N-terminal" evidence="1">
    <location>
        <begin position="42"/>
        <end position="160"/>
    </location>
</feature>
<organism evidence="3 4">
    <name type="scientific">Paenibacillus flagellatus</name>
    <dbReference type="NCBI Taxonomy" id="2211139"/>
    <lineage>
        <taxon>Bacteria</taxon>
        <taxon>Bacillati</taxon>
        <taxon>Bacillota</taxon>
        <taxon>Bacilli</taxon>
        <taxon>Bacillales</taxon>
        <taxon>Paenibacillaceae</taxon>
        <taxon>Paenibacillus</taxon>
    </lineage>
</organism>
<evidence type="ECO:0000313" key="3">
    <source>
        <dbReference type="EMBL" id="PYI50812.1"/>
    </source>
</evidence>
<dbReference type="Pfam" id="PF01408">
    <property type="entry name" value="GFO_IDH_MocA"/>
    <property type="match status" value="1"/>
</dbReference>
<dbReference type="InterPro" id="IPR000683">
    <property type="entry name" value="Gfo/Idh/MocA-like_OxRdtase_N"/>
</dbReference>
<evidence type="ECO:0008006" key="5">
    <source>
        <dbReference type="Google" id="ProtNLM"/>
    </source>
</evidence>
<dbReference type="InterPro" id="IPR051450">
    <property type="entry name" value="Gfo/Idh/MocA_Oxidoreductases"/>
</dbReference>
<name>A0A2V5JX69_9BACL</name>
<evidence type="ECO:0000259" key="1">
    <source>
        <dbReference type="Pfam" id="PF01408"/>
    </source>
</evidence>
<dbReference type="InterPro" id="IPR055170">
    <property type="entry name" value="GFO_IDH_MocA-like_dom"/>
</dbReference>
<accession>A0A2V5JX69</accession>
<dbReference type="Gene3D" id="3.40.50.720">
    <property type="entry name" value="NAD(P)-binding Rossmann-like Domain"/>
    <property type="match status" value="1"/>
</dbReference>
<dbReference type="SUPFAM" id="SSF55347">
    <property type="entry name" value="Glyceraldehyde-3-phosphate dehydrogenase-like, C-terminal domain"/>
    <property type="match status" value="1"/>
</dbReference>
<dbReference type="Pfam" id="PF22725">
    <property type="entry name" value="GFO_IDH_MocA_C3"/>
    <property type="match status" value="1"/>
</dbReference>
<evidence type="ECO:0000313" key="4">
    <source>
        <dbReference type="Proteomes" id="UP000247476"/>
    </source>
</evidence>
<protein>
    <recommendedName>
        <fullName evidence="5">Gfo/Idh/MocA family oxidoreductase</fullName>
    </recommendedName>
</protein>
<dbReference type="GO" id="GO:0000166">
    <property type="term" value="F:nucleotide binding"/>
    <property type="evidence" value="ECO:0007669"/>
    <property type="project" value="InterPro"/>
</dbReference>
<dbReference type="SUPFAM" id="SSF51735">
    <property type="entry name" value="NAD(P)-binding Rossmann-fold domains"/>
    <property type="match status" value="1"/>
</dbReference>
<feature type="domain" description="GFO/IDH/MocA-like oxidoreductase" evidence="2">
    <location>
        <begin position="178"/>
        <end position="260"/>
    </location>
</feature>
<reference evidence="3 4" key="1">
    <citation type="submission" date="2018-05" db="EMBL/GenBank/DDBJ databases">
        <title>Paenibacillus flagellatus sp. nov., isolated from selenium mineral soil.</title>
        <authorList>
            <person name="Dai X."/>
        </authorList>
    </citation>
    <scope>NUCLEOTIDE SEQUENCE [LARGE SCALE GENOMIC DNA]</scope>
    <source>
        <strain evidence="3 4">DXL2</strain>
    </source>
</reference>
<proteinExistence type="predicted"/>
<gene>
    <name evidence="3" type="ORF">DLM86_27465</name>
</gene>
<dbReference type="PANTHER" id="PTHR43377:SF1">
    <property type="entry name" value="BILIVERDIN REDUCTASE A"/>
    <property type="match status" value="1"/>
</dbReference>
<dbReference type="InterPro" id="IPR036291">
    <property type="entry name" value="NAD(P)-bd_dom_sf"/>
</dbReference>
<dbReference type="Proteomes" id="UP000247476">
    <property type="component" value="Unassembled WGS sequence"/>
</dbReference>